<sequence length="60" mass="6739">MYPEKAPGCATRSAVHHAPRPVARVLSPPAVRHRTSFRPAARAVRPMTPKSHKQYYNFVS</sequence>
<organism evidence="1">
    <name type="scientific">uncultured delta proteobacterium</name>
    <dbReference type="NCBI Taxonomy" id="34034"/>
    <lineage>
        <taxon>Bacteria</taxon>
        <taxon>Deltaproteobacteria</taxon>
        <taxon>environmental samples</taxon>
    </lineage>
</organism>
<reference evidence="1" key="1">
    <citation type="submission" date="2016-04" db="EMBL/GenBank/DDBJ databases">
        <authorList>
            <person name="Evans L.H."/>
            <person name="Alamgir A."/>
            <person name="Owens N."/>
            <person name="Weber N.D."/>
            <person name="Virtaneva K."/>
            <person name="Barbian K."/>
            <person name="Babar A."/>
            <person name="Rosenke K."/>
        </authorList>
    </citation>
    <scope>NUCLEOTIDE SEQUENCE</scope>
    <source>
        <strain evidence="1">86</strain>
    </source>
</reference>
<gene>
    <name evidence="1" type="ORF">KL86DPRO_10145</name>
</gene>
<protein>
    <submittedName>
        <fullName evidence="1">Uncharacterized protein</fullName>
    </submittedName>
</protein>
<dbReference type="AlphaFoldDB" id="A0A212IW39"/>
<accession>A0A212IW39</accession>
<dbReference type="EMBL" id="FLUQ01000001">
    <property type="protein sequence ID" value="SBV91135.1"/>
    <property type="molecule type" value="Genomic_DNA"/>
</dbReference>
<evidence type="ECO:0000313" key="1">
    <source>
        <dbReference type="EMBL" id="SBV91135.1"/>
    </source>
</evidence>
<proteinExistence type="predicted"/>
<name>A0A212IW39_9DELT</name>